<evidence type="ECO:0000256" key="3">
    <source>
        <dbReference type="ARBA" id="ARBA00022679"/>
    </source>
</evidence>
<dbReference type="InterPro" id="IPR010426">
    <property type="entry name" value="MTTB_MeTrfase"/>
</dbReference>
<dbReference type="GO" id="GO:0008168">
    <property type="term" value="F:methyltransferase activity"/>
    <property type="evidence" value="ECO:0007669"/>
    <property type="project" value="UniProtKB-KW"/>
</dbReference>
<name>A0A0L6TWH7_9FIRM</name>
<evidence type="ECO:0000256" key="2">
    <source>
        <dbReference type="ARBA" id="ARBA00022603"/>
    </source>
</evidence>
<reference evidence="5" key="1">
    <citation type="submission" date="2015-07" db="EMBL/GenBank/DDBJ databases">
        <title>Draft genome sequence of Acetobacterium bakii DSM 8293, a potential psychrophilic chemical producer through syngas fermentation.</title>
        <authorList>
            <person name="Song Y."/>
            <person name="Hwang S."/>
            <person name="Cho B.-K."/>
        </authorList>
    </citation>
    <scope>NUCLEOTIDE SEQUENCE [LARGE SCALE GENOMIC DNA]</scope>
    <source>
        <strain evidence="5">DSM 8239</strain>
    </source>
</reference>
<dbReference type="Gene3D" id="3.20.20.480">
    <property type="entry name" value="Trimethylamine methyltransferase-like"/>
    <property type="match status" value="1"/>
</dbReference>
<proteinExistence type="inferred from homology"/>
<dbReference type="GO" id="GO:0032259">
    <property type="term" value="P:methylation"/>
    <property type="evidence" value="ECO:0007669"/>
    <property type="project" value="UniProtKB-KW"/>
</dbReference>
<protein>
    <recommendedName>
        <fullName evidence="6">Trimethylamine methyltransferase</fullName>
    </recommendedName>
</protein>
<comment type="similarity">
    <text evidence="1">Belongs to the trimethylamine methyltransferase family.</text>
</comment>
<comment type="caution">
    <text evidence="4">The sequence shown here is derived from an EMBL/GenBank/DDBJ whole genome shotgun (WGS) entry which is preliminary data.</text>
</comment>
<dbReference type="Proteomes" id="UP000036873">
    <property type="component" value="Unassembled WGS sequence"/>
</dbReference>
<organism evidence="4 5">
    <name type="scientific">Acetobacterium bakii</name>
    <dbReference type="NCBI Taxonomy" id="52689"/>
    <lineage>
        <taxon>Bacteria</taxon>
        <taxon>Bacillati</taxon>
        <taxon>Bacillota</taxon>
        <taxon>Clostridia</taxon>
        <taxon>Eubacteriales</taxon>
        <taxon>Eubacteriaceae</taxon>
        <taxon>Acetobacterium</taxon>
    </lineage>
</organism>
<gene>
    <name evidence="4" type="ORF">AKG39_16545</name>
</gene>
<evidence type="ECO:0000313" key="4">
    <source>
        <dbReference type="EMBL" id="KNZ40629.1"/>
    </source>
</evidence>
<dbReference type="RefSeq" id="WP_050741510.1">
    <property type="nucleotide sequence ID" value="NZ_LGYO01000049.1"/>
</dbReference>
<accession>A0A0L6TWH7</accession>
<dbReference type="EMBL" id="LGYO01000049">
    <property type="protein sequence ID" value="KNZ40629.1"/>
    <property type="molecule type" value="Genomic_DNA"/>
</dbReference>
<evidence type="ECO:0000256" key="1">
    <source>
        <dbReference type="ARBA" id="ARBA00007137"/>
    </source>
</evidence>
<keyword evidence="5" id="KW-1185">Reference proteome</keyword>
<sequence>MNNKNYSSLFTGKDDVALIHEKTLYLLENKGVYFESDEAIELFKQHGFRVDGRVVFIGQDLLEKALKTVPRSFDMHSRGNKFTVGMDEETMMQSSLGPVNVLDAGVYRRANDQDFLNFVKLHQTSDMMDLIDCDMIVPNNIPLKNQLAYTTLATLKYSDKIIGGHNGSKERCDTFINLMQDFNDDHEHCQTLTLATSSPPFAWNKEMCATIFSYAQTGQCLVISGVGLPGMTSPPSLAGTILQNNVELLAGIVLTQLINPGNPTIYQLTSLESDLRYSLCVAGGAETAQSFFTMGELAKFYNLPSRANGCLSDAKADDYQSGMESMLIALAGRMSEPQMIYMLGGILDSYGALGYEKFMLDEETNRIVKHLLKGTTVTEELLFMDKLEKVEHKTNYIARTHKAYKADFYLPTLSNRQSISNWENSGSPSVQENAEKAWKKRVEEYTLPTKLEAFQEKLIKDSIPQEFMF</sequence>
<dbReference type="Pfam" id="PF06253">
    <property type="entry name" value="MTTB"/>
    <property type="match status" value="1"/>
</dbReference>
<dbReference type="PATRIC" id="fig|52689.4.peg.2839"/>
<keyword evidence="2" id="KW-0489">Methyltransferase</keyword>
<keyword evidence="3" id="KW-0808">Transferase</keyword>
<dbReference type="GO" id="GO:0015948">
    <property type="term" value="P:methanogenesis"/>
    <property type="evidence" value="ECO:0007669"/>
    <property type="project" value="InterPro"/>
</dbReference>
<dbReference type="STRING" id="52689.AKG39_16545"/>
<evidence type="ECO:0008006" key="6">
    <source>
        <dbReference type="Google" id="ProtNLM"/>
    </source>
</evidence>
<dbReference type="InterPro" id="IPR038601">
    <property type="entry name" value="MttB-like_sf"/>
</dbReference>
<dbReference type="AlphaFoldDB" id="A0A0L6TWH7"/>
<dbReference type="OrthoDB" id="1778947at2"/>
<evidence type="ECO:0000313" key="5">
    <source>
        <dbReference type="Proteomes" id="UP000036873"/>
    </source>
</evidence>